<protein>
    <recommendedName>
        <fullName evidence="4">YbjN domain-containing protein</fullName>
    </recommendedName>
</protein>
<comment type="caution">
    <text evidence="2">The sequence shown here is derived from an EMBL/GenBank/DDBJ whole genome shotgun (WGS) entry which is preliminary data.</text>
</comment>
<dbReference type="RefSeq" id="WP_252112473.1">
    <property type="nucleotide sequence ID" value="NZ_JAMSHT010000001.1"/>
</dbReference>
<name>A0A9X2J459_9SPHN</name>
<reference evidence="2" key="1">
    <citation type="submission" date="2022-06" db="EMBL/GenBank/DDBJ databases">
        <title>Sphingomicrobium sedimins sp. nov., a marine bacterium isolated from tidal flat.</title>
        <authorList>
            <person name="Kim C.-H."/>
            <person name="Yoo Y."/>
            <person name="Kim J.-J."/>
        </authorList>
    </citation>
    <scope>NUCLEOTIDE SEQUENCE</scope>
    <source>
        <strain evidence="2">GRR-S6-50</strain>
    </source>
</reference>
<evidence type="ECO:0008006" key="4">
    <source>
        <dbReference type="Google" id="ProtNLM"/>
    </source>
</evidence>
<sequence length="175" mass="19213">MRVFGLGIAAMMMVAVPGTAAAQEANFDWDAPSLRDTWGEFDYAKLSSLIEELGGAAELANDTNNREYLSVDLGNNVRASVWVFCSEEMGCVGLRMTTSIQYTGQTVEALNAATKDFENNNPFIQLFVSGDRIWVTRYMGARYGTNKGNVAMTISDFYSQIVKLRDEANAAFASN</sequence>
<evidence type="ECO:0000313" key="3">
    <source>
        <dbReference type="Proteomes" id="UP001155128"/>
    </source>
</evidence>
<dbReference type="AlphaFoldDB" id="A0A9X2J459"/>
<keyword evidence="1" id="KW-0732">Signal</keyword>
<dbReference type="EMBL" id="JAMSHT010000001">
    <property type="protein sequence ID" value="MCM8556887.1"/>
    <property type="molecule type" value="Genomic_DNA"/>
</dbReference>
<evidence type="ECO:0000313" key="2">
    <source>
        <dbReference type="EMBL" id="MCM8556887.1"/>
    </source>
</evidence>
<evidence type="ECO:0000256" key="1">
    <source>
        <dbReference type="SAM" id="SignalP"/>
    </source>
</evidence>
<gene>
    <name evidence="2" type="ORF">NDO55_03535</name>
</gene>
<accession>A0A9X2J459</accession>
<keyword evidence="3" id="KW-1185">Reference proteome</keyword>
<feature type="signal peptide" evidence="1">
    <location>
        <begin position="1"/>
        <end position="22"/>
    </location>
</feature>
<dbReference type="Proteomes" id="UP001155128">
    <property type="component" value="Unassembled WGS sequence"/>
</dbReference>
<proteinExistence type="predicted"/>
<feature type="chain" id="PRO_5040837114" description="YbjN domain-containing protein" evidence="1">
    <location>
        <begin position="23"/>
        <end position="175"/>
    </location>
</feature>
<organism evidence="2 3">
    <name type="scientific">Sphingomicrobium sediminis</name>
    <dbReference type="NCBI Taxonomy" id="2950949"/>
    <lineage>
        <taxon>Bacteria</taxon>
        <taxon>Pseudomonadati</taxon>
        <taxon>Pseudomonadota</taxon>
        <taxon>Alphaproteobacteria</taxon>
        <taxon>Sphingomonadales</taxon>
        <taxon>Sphingomonadaceae</taxon>
        <taxon>Sphingomicrobium</taxon>
    </lineage>
</organism>